<dbReference type="AlphaFoldDB" id="A0A7W8J9G8"/>
<proteinExistence type="predicted"/>
<gene>
    <name evidence="1" type="ORF">HDF10_001757</name>
</gene>
<dbReference type="EMBL" id="JACHDZ010000002">
    <property type="protein sequence ID" value="MBB5343782.1"/>
    <property type="molecule type" value="Genomic_DNA"/>
</dbReference>
<comment type="caution">
    <text evidence="1">The sequence shown here is derived from an EMBL/GenBank/DDBJ whole genome shotgun (WGS) entry which is preliminary data.</text>
</comment>
<name>A0A7W8J9G8_9BACT</name>
<sequence length="88" mass="9934">MPELPRNRDHIYVQATGRPEPYISPGMARTPPPPIRDREAHAEAVLQSLNTLLANSTPDWKLVEFVIPNTILKAFISNFACLVARRRS</sequence>
<dbReference type="Proteomes" id="UP000569092">
    <property type="component" value="Unassembled WGS sequence"/>
</dbReference>
<organism evidence="1 2">
    <name type="scientific">Tunturiibacter lichenicola</name>
    <dbReference type="NCBI Taxonomy" id="2051959"/>
    <lineage>
        <taxon>Bacteria</taxon>
        <taxon>Pseudomonadati</taxon>
        <taxon>Acidobacteriota</taxon>
        <taxon>Terriglobia</taxon>
        <taxon>Terriglobales</taxon>
        <taxon>Acidobacteriaceae</taxon>
        <taxon>Tunturiibacter</taxon>
    </lineage>
</organism>
<protein>
    <submittedName>
        <fullName evidence="1">Uncharacterized protein</fullName>
    </submittedName>
</protein>
<evidence type="ECO:0000313" key="1">
    <source>
        <dbReference type="EMBL" id="MBB5343782.1"/>
    </source>
</evidence>
<accession>A0A7W8J9G8</accession>
<evidence type="ECO:0000313" key="2">
    <source>
        <dbReference type="Proteomes" id="UP000569092"/>
    </source>
</evidence>
<reference evidence="1 2" key="1">
    <citation type="submission" date="2020-08" db="EMBL/GenBank/DDBJ databases">
        <title>Genomic Encyclopedia of Type Strains, Phase IV (KMG-V): Genome sequencing to study the core and pangenomes of soil and plant-associated prokaryotes.</title>
        <authorList>
            <person name="Whitman W."/>
        </authorList>
    </citation>
    <scope>NUCLEOTIDE SEQUENCE [LARGE SCALE GENOMIC DNA]</scope>
    <source>
        <strain evidence="1 2">M8US30</strain>
    </source>
</reference>